<gene>
    <name evidence="1" type="ORF">RRG08_007597</name>
</gene>
<dbReference type="Proteomes" id="UP001283361">
    <property type="component" value="Unassembled WGS sequence"/>
</dbReference>
<comment type="caution">
    <text evidence="1">The sequence shown here is derived from an EMBL/GenBank/DDBJ whole genome shotgun (WGS) entry which is preliminary data.</text>
</comment>
<evidence type="ECO:0000313" key="2">
    <source>
        <dbReference type="Proteomes" id="UP001283361"/>
    </source>
</evidence>
<reference evidence="1" key="1">
    <citation type="journal article" date="2023" name="G3 (Bethesda)">
        <title>A reference genome for the long-term kleptoplast-retaining sea slug Elysia crispata morphotype clarki.</title>
        <authorList>
            <person name="Eastman K.E."/>
            <person name="Pendleton A.L."/>
            <person name="Shaikh M.A."/>
            <person name="Suttiyut T."/>
            <person name="Ogas R."/>
            <person name="Tomko P."/>
            <person name="Gavelis G."/>
            <person name="Widhalm J.R."/>
            <person name="Wisecaver J.H."/>
        </authorList>
    </citation>
    <scope>NUCLEOTIDE SEQUENCE</scope>
    <source>
        <strain evidence="1">ECLA1</strain>
    </source>
</reference>
<keyword evidence="2" id="KW-1185">Reference proteome</keyword>
<dbReference type="AlphaFoldDB" id="A0AAE0YYT5"/>
<dbReference type="EMBL" id="JAWDGP010005076">
    <property type="protein sequence ID" value="KAK3759743.1"/>
    <property type="molecule type" value="Genomic_DNA"/>
</dbReference>
<dbReference type="PANTHER" id="PTHR45749">
    <property type="match status" value="1"/>
</dbReference>
<evidence type="ECO:0008006" key="3">
    <source>
        <dbReference type="Google" id="ProtNLM"/>
    </source>
</evidence>
<evidence type="ECO:0000313" key="1">
    <source>
        <dbReference type="EMBL" id="KAK3759743.1"/>
    </source>
</evidence>
<sequence>MKDRKYCLLIDKSTDVGNIKLLVICVRYVSLTKNEIATAFVSLLSVSDTTAATIFNEIVQELTKCDLSISDCIGFGSDEAAAMVGEHNSVFSRNREASPQCVQMRGKVLFNILINWEELKAYFTCCEQAQSRPDVRYKARIIKEMLNDHINYLYFVFATPLVQEFEKLNALFQKTKEDPQMLIKGLKSRLYNANGERKQLEEIDFGSKFIQESSNRLTHEDRMTIYVRCKALLEEALLQIEKRMPPAEDIFSKLSLLSLMTVLNQMEKGKVQDLPFQHLINNEVEGQYRKIGLLNWRDEPVFKDDGSPSVAESFWFGVLRSGSSFTDLVLDNPSQQCICRKNLLLGDCS</sequence>
<dbReference type="PANTHER" id="PTHR45749:SF21">
    <property type="entry name" value="DUF4371 DOMAIN-CONTAINING PROTEIN"/>
    <property type="match status" value="1"/>
</dbReference>
<accession>A0AAE0YYT5</accession>
<name>A0AAE0YYT5_9GAST</name>
<proteinExistence type="predicted"/>
<protein>
    <recommendedName>
        <fullName evidence="3">DUF4371 domain-containing protein</fullName>
    </recommendedName>
</protein>
<organism evidence="1 2">
    <name type="scientific">Elysia crispata</name>
    <name type="common">lettuce slug</name>
    <dbReference type="NCBI Taxonomy" id="231223"/>
    <lineage>
        <taxon>Eukaryota</taxon>
        <taxon>Metazoa</taxon>
        <taxon>Spiralia</taxon>
        <taxon>Lophotrochozoa</taxon>
        <taxon>Mollusca</taxon>
        <taxon>Gastropoda</taxon>
        <taxon>Heterobranchia</taxon>
        <taxon>Euthyneura</taxon>
        <taxon>Panpulmonata</taxon>
        <taxon>Sacoglossa</taxon>
        <taxon>Placobranchoidea</taxon>
        <taxon>Plakobranchidae</taxon>
        <taxon>Elysia</taxon>
    </lineage>
</organism>